<evidence type="ECO:0000313" key="3">
    <source>
        <dbReference type="Proteomes" id="UP000054166"/>
    </source>
</evidence>
<feature type="compositionally biased region" description="Low complexity" evidence="1">
    <location>
        <begin position="419"/>
        <end position="432"/>
    </location>
</feature>
<dbReference type="HOGENOM" id="CLU_032664_0_0_1"/>
<keyword evidence="3" id="KW-1185">Reference proteome</keyword>
<dbReference type="InParanoid" id="A0A0C3G3N5"/>
<sequence length="592" mass="67888">MEESRIHNLLLKPFGPFRDSLVLEKKCNTTAKDSVSLTSLMMECGGDAIGFDETEFGCSDPRARINNHPIRFRGVVEIRHLDWLTPAGKKYLLHDVRKRDIDTRMHTHNNPTSDLTLESIYRKDPVFRGAGGPTIKVLIQGEKSMTALFMTCKSRFLEPCVIDFICDKIADILPHGLLLMSKDQNRKFEVKSLDVGTYNLSENFFMRYRLVALMKAIIATDPDEADVEERTIDYFVDGYKARFAAGYEGINFFRRLIFDPDDPDVDSDGNTTRRHLRPVHRAEVRGIFASQAEWILKDQLDRKEKNFLNVESWYQFCQQVIVGRRDAKKRNKNWGRAYGEDSDADDSYSGGQVDFGRAGVSADKVDGYKRSLQRKIKKKSKRKSRAKDKGKQKAASTPASEVEEREEFVVQANTYDSDFSVASTPPASASSDDFSEPENPEIAALIPPEFWNPPHPPGLDFQWRCPVSKCEYSINMLKLSGENTKGLDSATNAFLRVKKWRKITDPRVMQAFYTMVSDHYNGHMAKENITWKNYGQINCKMIWTNPRKHRPWPPPKQKIQRERDETVKQEESEIAVLTGTTSRSRVLVSRLR</sequence>
<dbReference type="AlphaFoldDB" id="A0A0C3G3N5"/>
<reference evidence="3" key="2">
    <citation type="submission" date="2015-01" db="EMBL/GenBank/DDBJ databases">
        <title>Evolutionary Origins and Diversification of the Mycorrhizal Mutualists.</title>
        <authorList>
            <consortium name="DOE Joint Genome Institute"/>
            <consortium name="Mycorrhizal Genomics Consortium"/>
            <person name="Kohler A."/>
            <person name="Kuo A."/>
            <person name="Nagy L.G."/>
            <person name="Floudas D."/>
            <person name="Copeland A."/>
            <person name="Barry K.W."/>
            <person name="Cichocki N."/>
            <person name="Veneault-Fourrey C."/>
            <person name="LaButti K."/>
            <person name="Lindquist E.A."/>
            <person name="Lipzen A."/>
            <person name="Lundell T."/>
            <person name="Morin E."/>
            <person name="Murat C."/>
            <person name="Riley R."/>
            <person name="Ohm R."/>
            <person name="Sun H."/>
            <person name="Tunlid A."/>
            <person name="Henrissat B."/>
            <person name="Grigoriev I.V."/>
            <person name="Hibbett D.S."/>
            <person name="Martin F."/>
        </authorList>
    </citation>
    <scope>NUCLEOTIDE SEQUENCE [LARGE SCALE GENOMIC DNA]</scope>
    <source>
        <strain evidence="3">F 1598</strain>
    </source>
</reference>
<name>A0A0C3G3N5_PILCF</name>
<evidence type="ECO:0000256" key="1">
    <source>
        <dbReference type="SAM" id="MobiDB-lite"/>
    </source>
</evidence>
<proteinExistence type="predicted"/>
<dbReference type="Proteomes" id="UP000054166">
    <property type="component" value="Unassembled WGS sequence"/>
</dbReference>
<evidence type="ECO:0000313" key="2">
    <source>
        <dbReference type="EMBL" id="KIM85196.1"/>
    </source>
</evidence>
<feature type="region of interest" description="Disordered" evidence="1">
    <location>
        <begin position="371"/>
        <end position="406"/>
    </location>
</feature>
<protein>
    <submittedName>
        <fullName evidence="2">Uncharacterized protein</fullName>
    </submittedName>
</protein>
<dbReference type="OrthoDB" id="3226250at2759"/>
<gene>
    <name evidence="2" type="ORF">PILCRDRAFT_352553</name>
</gene>
<feature type="region of interest" description="Disordered" evidence="1">
    <location>
        <begin position="419"/>
        <end position="438"/>
    </location>
</feature>
<accession>A0A0C3G3N5</accession>
<organism evidence="2 3">
    <name type="scientific">Piloderma croceum (strain F 1598)</name>
    <dbReference type="NCBI Taxonomy" id="765440"/>
    <lineage>
        <taxon>Eukaryota</taxon>
        <taxon>Fungi</taxon>
        <taxon>Dikarya</taxon>
        <taxon>Basidiomycota</taxon>
        <taxon>Agaricomycotina</taxon>
        <taxon>Agaricomycetes</taxon>
        <taxon>Agaricomycetidae</taxon>
        <taxon>Atheliales</taxon>
        <taxon>Atheliaceae</taxon>
        <taxon>Piloderma</taxon>
    </lineage>
</organism>
<reference evidence="2 3" key="1">
    <citation type="submission" date="2014-04" db="EMBL/GenBank/DDBJ databases">
        <authorList>
            <consortium name="DOE Joint Genome Institute"/>
            <person name="Kuo A."/>
            <person name="Tarkka M."/>
            <person name="Buscot F."/>
            <person name="Kohler A."/>
            <person name="Nagy L.G."/>
            <person name="Floudas D."/>
            <person name="Copeland A."/>
            <person name="Barry K.W."/>
            <person name="Cichocki N."/>
            <person name="Veneault-Fourrey C."/>
            <person name="LaButti K."/>
            <person name="Lindquist E.A."/>
            <person name="Lipzen A."/>
            <person name="Lundell T."/>
            <person name="Morin E."/>
            <person name="Murat C."/>
            <person name="Sun H."/>
            <person name="Tunlid A."/>
            <person name="Henrissat B."/>
            <person name="Grigoriev I.V."/>
            <person name="Hibbett D.S."/>
            <person name="Martin F."/>
            <person name="Nordberg H.P."/>
            <person name="Cantor M.N."/>
            <person name="Hua S.X."/>
        </authorList>
    </citation>
    <scope>NUCLEOTIDE SEQUENCE [LARGE SCALE GENOMIC DNA]</scope>
    <source>
        <strain evidence="2 3">F 1598</strain>
    </source>
</reference>
<feature type="compositionally biased region" description="Basic residues" evidence="1">
    <location>
        <begin position="371"/>
        <end position="392"/>
    </location>
</feature>
<dbReference type="EMBL" id="KN832985">
    <property type="protein sequence ID" value="KIM85196.1"/>
    <property type="molecule type" value="Genomic_DNA"/>
</dbReference>